<evidence type="ECO:0008006" key="5">
    <source>
        <dbReference type="Google" id="ProtNLM"/>
    </source>
</evidence>
<dbReference type="AlphaFoldDB" id="A0A916RLB3"/>
<keyword evidence="4" id="KW-1185">Reference proteome</keyword>
<feature type="chain" id="PRO_5037793489" description="Secreted protein" evidence="2">
    <location>
        <begin position="21"/>
        <end position="119"/>
    </location>
</feature>
<organism evidence="3 4">
    <name type="scientific">Pelagibacterium lentulum</name>
    <dbReference type="NCBI Taxonomy" id="2029865"/>
    <lineage>
        <taxon>Bacteria</taxon>
        <taxon>Pseudomonadati</taxon>
        <taxon>Pseudomonadota</taxon>
        <taxon>Alphaproteobacteria</taxon>
        <taxon>Hyphomicrobiales</taxon>
        <taxon>Devosiaceae</taxon>
        <taxon>Pelagibacterium</taxon>
    </lineage>
</organism>
<name>A0A916RLB3_9HYPH</name>
<keyword evidence="2" id="KW-0732">Signal</keyword>
<evidence type="ECO:0000313" key="4">
    <source>
        <dbReference type="Proteomes" id="UP000596977"/>
    </source>
</evidence>
<feature type="compositionally biased region" description="Low complexity" evidence="1">
    <location>
        <begin position="75"/>
        <end position="84"/>
    </location>
</feature>
<comment type="caution">
    <text evidence="3">The sequence shown here is derived from an EMBL/GenBank/DDBJ whole genome shotgun (WGS) entry which is preliminary data.</text>
</comment>
<evidence type="ECO:0000256" key="2">
    <source>
        <dbReference type="SAM" id="SignalP"/>
    </source>
</evidence>
<reference evidence="3 4" key="1">
    <citation type="journal article" date="2014" name="Int. J. Syst. Evol. Microbiol.">
        <title>Complete genome sequence of Corynebacterium casei LMG S-19264T (=DSM 44701T), isolated from a smear-ripened cheese.</title>
        <authorList>
            <consortium name="US DOE Joint Genome Institute (JGI-PGF)"/>
            <person name="Walter F."/>
            <person name="Albersmeier A."/>
            <person name="Kalinowski J."/>
            <person name="Ruckert C."/>
        </authorList>
    </citation>
    <scope>NUCLEOTIDE SEQUENCE [LARGE SCALE GENOMIC DNA]</scope>
    <source>
        <strain evidence="3 4">CGMCC 1.15896</strain>
    </source>
</reference>
<dbReference type="Proteomes" id="UP000596977">
    <property type="component" value="Unassembled WGS sequence"/>
</dbReference>
<feature type="compositionally biased region" description="Basic and acidic residues" evidence="1">
    <location>
        <begin position="59"/>
        <end position="72"/>
    </location>
</feature>
<evidence type="ECO:0000256" key="1">
    <source>
        <dbReference type="SAM" id="MobiDB-lite"/>
    </source>
</evidence>
<protein>
    <recommendedName>
        <fullName evidence="5">Secreted protein</fullName>
    </recommendedName>
</protein>
<evidence type="ECO:0000313" key="3">
    <source>
        <dbReference type="EMBL" id="GGA60420.1"/>
    </source>
</evidence>
<feature type="compositionally biased region" description="Acidic residues" evidence="1">
    <location>
        <begin position="85"/>
        <end position="100"/>
    </location>
</feature>
<dbReference type="RefSeq" id="WP_127070589.1">
    <property type="nucleotide sequence ID" value="NZ_BMKB01000006.1"/>
</dbReference>
<accession>A0A916RLB3</accession>
<sequence>MLLRTIIASVFALAPAIALTAPLYLGEQEVPDDRLDDVLQHCRALYAQTAETQVVDDPFVEREMEVNGKDDEASAGESGAAAEPSDPDDQDQDTETEDNEAFVLGEISLEDCKQAGLVH</sequence>
<feature type="region of interest" description="Disordered" evidence="1">
    <location>
        <begin position="56"/>
        <end position="105"/>
    </location>
</feature>
<gene>
    <name evidence="3" type="ORF">GCM10011499_33330</name>
</gene>
<feature type="signal peptide" evidence="2">
    <location>
        <begin position="1"/>
        <end position="20"/>
    </location>
</feature>
<dbReference type="EMBL" id="BMKB01000006">
    <property type="protein sequence ID" value="GGA60420.1"/>
    <property type="molecule type" value="Genomic_DNA"/>
</dbReference>
<proteinExistence type="predicted"/>